<dbReference type="InterPro" id="IPR011659">
    <property type="entry name" value="WD40"/>
</dbReference>
<dbReference type="Proteomes" id="UP000217448">
    <property type="component" value="Unassembled WGS sequence"/>
</dbReference>
<dbReference type="PANTHER" id="PTHR43253">
    <property type="entry name" value="TRICORN PROTEASE HOMOLOG 2-RELATED"/>
    <property type="match status" value="1"/>
</dbReference>
<feature type="active site" description="Charge relay system" evidence="8">
    <location>
        <position position="757"/>
    </location>
</feature>
<evidence type="ECO:0000256" key="2">
    <source>
        <dbReference type="ARBA" id="ARBA00008524"/>
    </source>
</evidence>
<evidence type="ECO:0000313" key="13">
    <source>
        <dbReference type="Proteomes" id="UP000217448"/>
    </source>
</evidence>
<dbReference type="OrthoDB" id="9758793at2"/>
<feature type="domain" description="PDZ" evidence="10">
    <location>
        <begin position="759"/>
        <end position="817"/>
    </location>
</feature>
<dbReference type="GO" id="GO:0006508">
    <property type="term" value="P:proteolysis"/>
    <property type="evidence" value="ECO:0007669"/>
    <property type="project" value="UniProtKB-UniRule"/>
</dbReference>
<keyword evidence="6 7" id="KW-0720">Serine protease</keyword>
<dbReference type="EMBL" id="NTHN02000036">
    <property type="protein sequence ID" value="MCT4372043.1"/>
    <property type="molecule type" value="Genomic_DNA"/>
</dbReference>
<gene>
    <name evidence="12" type="ORF">CLG85_01210</name>
    <name evidence="11" type="ORF">CLG85_017650</name>
</gene>
<dbReference type="GO" id="GO:0008236">
    <property type="term" value="F:serine-type peptidase activity"/>
    <property type="evidence" value="ECO:0007669"/>
    <property type="project" value="UniProtKB-UniRule"/>
</dbReference>
<evidence type="ECO:0000313" key="12">
    <source>
        <dbReference type="EMBL" id="PBD20976.1"/>
    </source>
</evidence>
<dbReference type="SUPFAM" id="SSF82171">
    <property type="entry name" value="DPP6 N-terminal domain-like"/>
    <property type="match status" value="1"/>
</dbReference>
<dbReference type="Pfam" id="PF14684">
    <property type="entry name" value="Tricorn_C1"/>
    <property type="match status" value="1"/>
</dbReference>
<dbReference type="Gene3D" id="3.90.226.10">
    <property type="entry name" value="2-enoyl-CoA Hydratase, Chain A, domain 1"/>
    <property type="match status" value="1"/>
</dbReference>
<dbReference type="InterPro" id="IPR036034">
    <property type="entry name" value="PDZ_sf"/>
</dbReference>
<evidence type="ECO:0000256" key="4">
    <source>
        <dbReference type="ARBA" id="ARBA00022670"/>
    </source>
</evidence>
<dbReference type="Gene3D" id="3.30.750.44">
    <property type="match status" value="1"/>
</dbReference>
<evidence type="ECO:0000313" key="11">
    <source>
        <dbReference type="EMBL" id="MCT4372043.1"/>
    </source>
</evidence>
<evidence type="ECO:0000256" key="5">
    <source>
        <dbReference type="ARBA" id="ARBA00022801"/>
    </source>
</evidence>
<evidence type="ECO:0000256" key="8">
    <source>
        <dbReference type="PIRSR" id="PIRSR036421-1"/>
    </source>
</evidence>
<feature type="active site" description="Nucleophile" evidence="8">
    <location>
        <position position="975"/>
    </location>
</feature>
<dbReference type="InterPro" id="IPR029045">
    <property type="entry name" value="ClpP/crotonase-like_dom_sf"/>
</dbReference>
<dbReference type="PIRSF" id="PIRSF036421">
    <property type="entry name" value="Tricorn_protease"/>
    <property type="match status" value="1"/>
</dbReference>
<dbReference type="Pfam" id="PF03572">
    <property type="entry name" value="Peptidase_S41"/>
    <property type="match status" value="1"/>
</dbReference>
<dbReference type="Pfam" id="PF26549">
    <property type="entry name" value="Tricorn_N"/>
    <property type="match status" value="1"/>
</dbReference>
<dbReference type="InterPro" id="IPR012393">
    <property type="entry name" value="Tricorn_protease"/>
</dbReference>
<evidence type="ECO:0000256" key="7">
    <source>
        <dbReference type="PIRNR" id="PIRNR036421"/>
    </source>
</evidence>
<comment type="subcellular location">
    <subcellularLocation>
        <location evidence="1 7">Cytoplasm</location>
    </subcellularLocation>
</comment>
<dbReference type="EMBL" id="NTHN01000015">
    <property type="protein sequence ID" value="PBD20976.1"/>
    <property type="molecule type" value="Genomic_DNA"/>
</dbReference>
<evidence type="ECO:0000256" key="3">
    <source>
        <dbReference type="ARBA" id="ARBA00022490"/>
    </source>
</evidence>
<dbReference type="Gene3D" id="2.120.10.30">
    <property type="entry name" value="TolB, C-terminal domain"/>
    <property type="match status" value="1"/>
</dbReference>
<proteinExistence type="inferred from homology"/>
<reference evidence="11" key="3">
    <citation type="submission" date="2024-05" db="EMBL/GenBank/DDBJ databases">
        <title>Yangia mangrovi SAOS 153D genome.</title>
        <authorList>
            <person name="Verma A."/>
            <person name="Pal Y."/>
            <person name="Sundharam S."/>
            <person name="Bisht B."/>
            <person name="Srinivasan K."/>
        </authorList>
    </citation>
    <scope>NUCLEOTIDE SEQUENCE</scope>
    <source>
        <strain evidence="11">SAOS 153D</strain>
    </source>
</reference>
<name>A0A2A3K0M0_9RHOB</name>
<organism evidence="12">
    <name type="scientific">Alloyangia mangrovi</name>
    <dbReference type="NCBI Taxonomy" id="1779329"/>
    <lineage>
        <taxon>Bacteria</taxon>
        <taxon>Pseudomonadati</taxon>
        <taxon>Pseudomonadota</taxon>
        <taxon>Alphaproteobacteria</taxon>
        <taxon>Rhodobacterales</taxon>
        <taxon>Roseobacteraceae</taxon>
        <taxon>Alloyangia</taxon>
    </lineage>
</organism>
<comment type="caution">
    <text evidence="12">The sequence shown here is derived from an EMBL/GenBank/DDBJ whole genome shotgun (WGS) entry which is preliminary data.</text>
</comment>
<accession>A0A2A3K0M0</accession>
<dbReference type="SUPFAM" id="SSF52096">
    <property type="entry name" value="ClpP/crotonase"/>
    <property type="match status" value="1"/>
</dbReference>
<evidence type="ECO:0000256" key="6">
    <source>
        <dbReference type="ARBA" id="ARBA00022825"/>
    </source>
</evidence>
<reference evidence="13" key="2">
    <citation type="submission" date="2023-07" db="EMBL/GenBank/DDBJ databases">
        <title>Yangia mangrovi SAOS 153D genome.</title>
        <authorList>
            <person name="Verma A."/>
            <person name="Pal Y."/>
            <person name="Sundharam S."/>
            <person name="Bisht B."/>
            <person name="Srinivasan K."/>
        </authorList>
    </citation>
    <scope>NUCLEOTIDE SEQUENCE [LARGE SCALE GENOMIC DNA]</scope>
    <source>
        <strain evidence="13">SAOS 153D</strain>
    </source>
</reference>
<protein>
    <recommendedName>
        <fullName evidence="7">Tricorn protease homolog</fullName>
        <ecNumber evidence="7">3.4.21.-</ecNumber>
    </recommendedName>
</protein>
<dbReference type="EC" id="3.4.21.-" evidence="7"/>
<dbReference type="Gene3D" id="2.120.10.60">
    <property type="entry name" value="Tricorn protease N-terminal domain"/>
    <property type="match status" value="1"/>
</dbReference>
<sequence length="1070" mass="117053">MNFFEYVLGVAAAGLLCAPLPRQADAASPYWIRDAQVSPDGASIAFTYRGQIWIVPSEGGDAFPLTERQFRSTAPVWSPDSSHIAFASDRFNVSDVFVMPVDGGEITRLTHHSAPETPLAFSADGEEVFFGAARQGTPEADYLDGLSQSVGVLMKVATSGGRARMVLPLPIAQADLSPDGRTLAYVERKTVENFWRKGEISDSTPDIWLYDFESGSHEKLTTYRGVDRSPAFAPDGQSLYWTTEMPQTGTEDPNAAPDTFNVWRMPLDGGVPEQVTSHNTMPVRFASVADNGTLVYTWDTQLWRLDPGAQEPVQVPVNIRQGTLYTGEVYSDLAGQVSEAVTSPDGTEIALIARGEVFVASPETGELRRITDTPQAERSVSYAPDGKRLLYAAEREGDWDIYETKLGDEDTGFLTALAMSERRVIDTQSDALQPAYAPDGRRIAYRDDRNAIRIFDPGTGTSTEILPDSASYFYSVDQFDFEWSPDGKYILTTTGFISTNTEIEMIETTGAHRRYNLSDSGFGDDEAGFSPDGSVVFWVSDRFSQRNLSSEGAMVDVMATWLTADVYLARELGEATAADAGTEPDFDGVPYRTSRITDSPVLPILTRMTADNSGLLLVTLQVTSGMIEAELIDLATGRPRQVFAKPGTGIEQIIASKDASTLFLIKAGSIETVQVASGASTQTPFQLRASFDPVAEMKYIFDHHWRFVQSKFYDPALHGVDWTAMRGAYAKYLPHITHWEDFVTLMNEFQGELNASHMTARFVQDNPGWDSTAELGLYYETDHVGAGVKIAATLPGGPAALAGGPLGTGAVILAVDGAWIGPEDDIYPLLNRMAGRKLRLTVAPADGGATVDVTLRAAPPGSDGELAYHAWVEKRRAMVLELSGGRLGYTHVRRMMDDSYRQVYSDLMGRDRDKEGAIVDTRFNFGGNLHDQLSAFLTGERHSGMVTRNGVDLGTTPYLRWAKPSALLMNTWNYSDASVFPYYYIREGMGPAVGDRVPGTGTAVLRPDQLDTRVVLGVPQLGFRTIEGDFFENREIVPDEVVHTPPEAMLSGRDPQLEAAVAALLRELGE</sequence>
<dbReference type="SUPFAM" id="SSF50156">
    <property type="entry name" value="PDZ domain-like"/>
    <property type="match status" value="1"/>
</dbReference>
<dbReference type="RefSeq" id="WP_095880605.1">
    <property type="nucleotide sequence ID" value="NZ_NTHN02000036.1"/>
</dbReference>
<dbReference type="Gene3D" id="2.30.42.10">
    <property type="match status" value="1"/>
</dbReference>
<dbReference type="PROSITE" id="PS50106">
    <property type="entry name" value="PDZ"/>
    <property type="match status" value="1"/>
</dbReference>
<reference evidence="12" key="1">
    <citation type="submission" date="2017-09" db="EMBL/GenBank/DDBJ databases">
        <title>Yangia sp. SAOS 153D whole genome sequencing.</title>
        <authorList>
            <person name="Verma A."/>
            <person name="Krishnamurthi S."/>
        </authorList>
    </citation>
    <scope>NUCLEOTIDE SEQUENCE [LARGE SCALE GENOMIC DNA]</scope>
    <source>
        <strain evidence="12">SAOS 153D</strain>
    </source>
</reference>
<keyword evidence="4 7" id="KW-0645">Protease</keyword>
<comment type="function">
    <text evidence="7">Degrades oligopeptides.</text>
</comment>
<dbReference type="InterPro" id="IPR005151">
    <property type="entry name" value="Tail-specific_protease"/>
</dbReference>
<dbReference type="InterPro" id="IPR028204">
    <property type="entry name" value="Tricorn_C1"/>
</dbReference>
<comment type="similarity">
    <text evidence="2 7">Belongs to the peptidase S41B family.</text>
</comment>
<dbReference type="CDD" id="cd07562">
    <property type="entry name" value="Peptidase_S41_TRI"/>
    <property type="match status" value="1"/>
</dbReference>
<dbReference type="GO" id="GO:0005737">
    <property type="term" value="C:cytoplasm"/>
    <property type="evidence" value="ECO:0007669"/>
    <property type="project" value="UniProtKB-SubCell"/>
</dbReference>
<dbReference type="PANTHER" id="PTHR43253:SF1">
    <property type="entry name" value="TRICORN PROTEASE HOMOLOG 2-RELATED"/>
    <property type="match status" value="1"/>
</dbReference>
<feature type="site" description="Transition state stabilizer; via amide nitrogen" evidence="9">
    <location>
        <position position="976"/>
    </location>
</feature>
<feature type="active site" description="Charge relay system" evidence="8">
    <location>
        <position position="1032"/>
    </location>
</feature>
<dbReference type="Pfam" id="PF07676">
    <property type="entry name" value="PD40"/>
    <property type="match status" value="3"/>
</dbReference>
<keyword evidence="3 7" id="KW-0963">Cytoplasm</keyword>
<dbReference type="InterPro" id="IPR011042">
    <property type="entry name" value="6-blade_b-propeller_TolB-like"/>
</dbReference>
<keyword evidence="5 7" id="KW-0378">Hydrolase</keyword>
<dbReference type="SUPFAM" id="SSF69304">
    <property type="entry name" value="Tricorn protease N-terminal domain"/>
    <property type="match status" value="1"/>
</dbReference>
<evidence type="ECO:0000256" key="1">
    <source>
        <dbReference type="ARBA" id="ARBA00004496"/>
    </source>
</evidence>
<keyword evidence="13" id="KW-1185">Reference proteome</keyword>
<dbReference type="InterPro" id="IPR001478">
    <property type="entry name" value="PDZ"/>
</dbReference>
<evidence type="ECO:0000256" key="9">
    <source>
        <dbReference type="PIRSR" id="PIRSR036421-3"/>
    </source>
</evidence>
<evidence type="ECO:0000259" key="10">
    <source>
        <dbReference type="PROSITE" id="PS50106"/>
    </source>
</evidence>
<dbReference type="AlphaFoldDB" id="A0A2A3K0M0"/>